<feature type="domain" description="PLD phosphodiesterase" evidence="1">
    <location>
        <begin position="1"/>
        <end position="23"/>
    </location>
</feature>
<proteinExistence type="predicted"/>
<evidence type="ECO:0000259" key="1">
    <source>
        <dbReference type="PROSITE" id="PS50035"/>
    </source>
</evidence>
<comment type="caution">
    <text evidence="2">The sequence shown here is derived from an EMBL/GenBank/DDBJ whole genome shotgun (WGS) entry which is preliminary data.</text>
</comment>
<feature type="non-terminal residue" evidence="2">
    <location>
        <position position="154"/>
    </location>
</feature>
<gene>
    <name evidence="2" type="ORF">S06H3_62403</name>
</gene>
<feature type="non-terminal residue" evidence="2">
    <location>
        <position position="1"/>
    </location>
</feature>
<dbReference type="PROSITE" id="PS50035">
    <property type="entry name" value="PLD"/>
    <property type="match status" value="1"/>
</dbReference>
<reference evidence="2" key="1">
    <citation type="journal article" date="2014" name="Front. Microbiol.">
        <title>High frequency of phylogenetically diverse reductive dehalogenase-homologous genes in deep subseafloor sedimentary metagenomes.</title>
        <authorList>
            <person name="Kawai M."/>
            <person name="Futagami T."/>
            <person name="Toyoda A."/>
            <person name="Takaki Y."/>
            <person name="Nishi S."/>
            <person name="Hori S."/>
            <person name="Arai W."/>
            <person name="Tsubouchi T."/>
            <person name="Morono Y."/>
            <person name="Uchiyama I."/>
            <person name="Ito T."/>
            <person name="Fujiyama A."/>
            <person name="Inagaki F."/>
            <person name="Takami H."/>
        </authorList>
    </citation>
    <scope>NUCLEOTIDE SEQUENCE</scope>
    <source>
        <strain evidence="2">Expedition CK06-06</strain>
    </source>
</reference>
<dbReference type="GO" id="GO:0003824">
    <property type="term" value="F:catalytic activity"/>
    <property type="evidence" value="ECO:0007669"/>
    <property type="project" value="InterPro"/>
</dbReference>
<name>X1NVN4_9ZZZZ</name>
<accession>X1NVN4</accession>
<evidence type="ECO:0000313" key="2">
    <source>
        <dbReference type="EMBL" id="GAI48092.1"/>
    </source>
</evidence>
<organism evidence="2">
    <name type="scientific">marine sediment metagenome</name>
    <dbReference type="NCBI Taxonomy" id="412755"/>
    <lineage>
        <taxon>unclassified sequences</taxon>
        <taxon>metagenomes</taxon>
        <taxon>ecological metagenomes</taxon>
    </lineage>
</organism>
<dbReference type="EMBL" id="BARV01041132">
    <property type="protein sequence ID" value="GAI48092.1"/>
    <property type="molecule type" value="Genomic_DNA"/>
</dbReference>
<dbReference type="InterPro" id="IPR001736">
    <property type="entry name" value="PLipase_D/transphosphatidylase"/>
</dbReference>
<dbReference type="AlphaFoldDB" id="X1NVN4"/>
<dbReference type="SUPFAM" id="SSF56024">
    <property type="entry name" value="Phospholipase D/nuclease"/>
    <property type="match status" value="2"/>
</dbReference>
<protein>
    <recommendedName>
        <fullName evidence="1">PLD phosphodiesterase domain-containing protein</fullName>
    </recommendedName>
</protein>
<dbReference type="Gene3D" id="3.30.870.10">
    <property type="entry name" value="Endonuclease Chain A"/>
    <property type="match status" value="1"/>
</dbReference>
<sequence length="154" mass="17517">HGKYLVIDNYTVIVESCNWAKTGIPKDPTFGNREWGIVVRNEDVASYFLDVFLDDWNPLRCDSYSFGNMDFSIPPDFYLSDAVYTGSYNPQFISKTIVGNFSATPVFSPDTSQQAILGLINSAETSILIEQLYIYKDWKNTISPFVERLVNKSK</sequence>